<feature type="transmembrane region" description="Helical" evidence="1">
    <location>
        <begin position="37"/>
        <end position="55"/>
    </location>
</feature>
<dbReference type="EMBL" id="NAAD01000014">
    <property type="protein sequence ID" value="ORJ58761.1"/>
    <property type="molecule type" value="Genomic_DNA"/>
</dbReference>
<reference evidence="2 3" key="1">
    <citation type="submission" date="2017-03" db="EMBL/GenBank/DDBJ databases">
        <title>Genome sequence of Geothermobacter sp. EPR-M, Deep-Sea Iron Reducer.</title>
        <authorList>
            <person name="Tully B."/>
            <person name="Savalia P."/>
            <person name="Abuyen K."/>
            <person name="Baughan C."/>
            <person name="Romero E."/>
            <person name="Ronkowski C."/>
            <person name="Torres B."/>
            <person name="Tremblay J."/>
            <person name="Trujillo A."/>
            <person name="Tyler M."/>
            <person name="Perez-Rodriguez I."/>
            <person name="Amend J."/>
        </authorList>
    </citation>
    <scope>NUCLEOTIDE SEQUENCE [LARGE SCALE GENOMIC DNA]</scope>
    <source>
        <strain evidence="2 3">EPR-M</strain>
    </source>
</reference>
<sequence length="173" mass="19096">MAQQTYRISKGVLLPLVLVALLLLVLLGVSLVNGEVLLKLIILVAVLIPVVLLLLTNLKRRVDLSDEGVRVVRPLGEKYFRWDELTSFEAVSVRGRAFVTLCAGEDFVIISNSYEKFADLVEAIAEHLPEKAVSPEANRLIEHPTSALAGVLPLWFGVLALIYILWHQFAAGN</sequence>
<keyword evidence="1" id="KW-1133">Transmembrane helix</keyword>
<evidence type="ECO:0000313" key="3">
    <source>
        <dbReference type="Proteomes" id="UP000193136"/>
    </source>
</evidence>
<dbReference type="Proteomes" id="UP000193136">
    <property type="component" value="Unassembled WGS sequence"/>
</dbReference>
<feature type="transmembrane region" description="Helical" evidence="1">
    <location>
        <begin position="12"/>
        <end position="31"/>
    </location>
</feature>
<dbReference type="RefSeq" id="WP_085010990.1">
    <property type="nucleotide sequence ID" value="NZ_NAAD01000014.1"/>
</dbReference>
<gene>
    <name evidence="2" type="ORF">B5V00_11735</name>
</gene>
<dbReference type="STRING" id="1969733.B5V00_11735"/>
<evidence type="ECO:0008006" key="4">
    <source>
        <dbReference type="Google" id="ProtNLM"/>
    </source>
</evidence>
<dbReference type="OrthoDB" id="5405752at2"/>
<protein>
    <recommendedName>
        <fullName evidence="4">PH domain-containing protein</fullName>
    </recommendedName>
</protein>
<dbReference type="AlphaFoldDB" id="A0A1X0Y0N0"/>
<organism evidence="2 3">
    <name type="scientific">Geothermobacter hydrogeniphilus</name>
    <dbReference type="NCBI Taxonomy" id="1969733"/>
    <lineage>
        <taxon>Bacteria</taxon>
        <taxon>Pseudomonadati</taxon>
        <taxon>Thermodesulfobacteriota</taxon>
        <taxon>Desulfuromonadia</taxon>
        <taxon>Desulfuromonadales</taxon>
        <taxon>Geothermobacteraceae</taxon>
        <taxon>Geothermobacter</taxon>
    </lineage>
</organism>
<keyword evidence="3" id="KW-1185">Reference proteome</keyword>
<proteinExistence type="predicted"/>
<keyword evidence="1" id="KW-0812">Transmembrane</keyword>
<evidence type="ECO:0000313" key="2">
    <source>
        <dbReference type="EMBL" id="ORJ58761.1"/>
    </source>
</evidence>
<feature type="transmembrane region" description="Helical" evidence="1">
    <location>
        <begin position="147"/>
        <end position="166"/>
    </location>
</feature>
<keyword evidence="1" id="KW-0472">Membrane</keyword>
<accession>A0A1X0Y0N0</accession>
<evidence type="ECO:0000256" key="1">
    <source>
        <dbReference type="SAM" id="Phobius"/>
    </source>
</evidence>
<comment type="caution">
    <text evidence="2">The sequence shown here is derived from an EMBL/GenBank/DDBJ whole genome shotgun (WGS) entry which is preliminary data.</text>
</comment>
<name>A0A1X0Y0N0_9BACT</name>